<dbReference type="eggNOG" id="COG2206">
    <property type="taxonomic scope" value="Bacteria"/>
</dbReference>
<evidence type="ECO:0000313" key="3">
    <source>
        <dbReference type="Proteomes" id="UP000185062"/>
    </source>
</evidence>
<dbReference type="PANTHER" id="PTHR43155">
    <property type="entry name" value="CYCLIC DI-GMP PHOSPHODIESTERASE PA4108-RELATED"/>
    <property type="match status" value="1"/>
</dbReference>
<dbReference type="Pfam" id="PF11871">
    <property type="entry name" value="DUF3391"/>
    <property type="match status" value="1"/>
</dbReference>
<dbReference type="SUPFAM" id="SSF109604">
    <property type="entry name" value="HD-domain/PDEase-like"/>
    <property type="match status" value="1"/>
</dbReference>
<dbReference type="RefSeq" id="WP_051537662.1">
    <property type="nucleotide sequence ID" value="NZ_FSRO01000001.1"/>
</dbReference>
<dbReference type="PANTHER" id="PTHR43155:SF2">
    <property type="entry name" value="CYCLIC DI-GMP PHOSPHODIESTERASE PA4108"/>
    <property type="match status" value="1"/>
</dbReference>
<dbReference type="InterPro" id="IPR003607">
    <property type="entry name" value="HD/PDEase_dom"/>
</dbReference>
<evidence type="ECO:0000259" key="1">
    <source>
        <dbReference type="PROSITE" id="PS51832"/>
    </source>
</evidence>
<gene>
    <name evidence="2" type="ORF">SAMN02743940_1602</name>
</gene>
<dbReference type="Gene3D" id="1.10.3210.10">
    <property type="entry name" value="Hypothetical protein af1432"/>
    <property type="match status" value="1"/>
</dbReference>
<reference evidence="2 3" key="1">
    <citation type="submission" date="2016-12" db="EMBL/GenBank/DDBJ databases">
        <authorList>
            <person name="Song W.-J."/>
            <person name="Kurnit D.M."/>
        </authorList>
    </citation>
    <scope>NUCLEOTIDE SEQUENCE [LARGE SCALE GENOMIC DNA]</scope>
    <source>
        <strain evidence="2 3">ATCC 49181</strain>
    </source>
</reference>
<dbReference type="InterPro" id="IPR021812">
    <property type="entry name" value="DUF3391"/>
</dbReference>
<dbReference type="InterPro" id="IPR037522">
    <property type="entry name" value="HD_GYP_dom"/>
</dbReference>
<organism evidence="2 3">
    <name type="scientific">Nitrosomonas cryotolerans ATCC 49181</name>
    <dbReference type="NCBI Taxonomy" id="1131553"/>
    <lineage>
        <taxon>Bacteria</taxon>
        <taxon>Pseudomonadati</taxon>
        <taxon>Pseudomonadota</taxon>
        <taxon>Betaproteobacteria</taxon>
        <taxon>Nitrosomonadales</taxon>
        <taxon>Nitrosomonadaceae</taxon>
        <taxon>Nitrosomonas</taxon>
    </lineage>
</organism>
<sequence length="413" mass="45330">MTANATTLEIAVNDLQPGMYVSELDRPWLETPYLIQGILIQSQDDIDELVRYCTHVYVDTDKSEPFVISQHDVQTPPKTQGVEISRTSFHGTETYLDTCTAEEELSAATQAHDVAFSLIGEINVGIERNTKLDVRIAQDAVDALRESVIRNPDALLLLAQLKTTGRILYDNAINASVRLLAFGRQLGLPREELSILGLGGLLMDIGKLRLPSEILTSNRFLNATERNLMKQHVAYGEAIITQSCDIPEAVFKIIVQHHERENGGGYPRGLYANQLHAYARMAAIVDCYEELIGARPGIPAAKPFQALKELKDNSRGGLNPALVEQFSHCIGVFPVGSLVELNTGEVAIVLTHARSQRFLPRVMIILDAKKQPCDMPLTLDLKSAAPGAGGVPYAIASDLPQGAYGIDARQYYL</sequence>
<accession>A0A1N6I7I2</accession>
<feature type="domain" description="HD-GYP" evidence="1">
    <location>
        <begin position="144"/>
        <end position="342"/>
    </location>
</feature>
<keyword evidence="3" id="KW-1185">Reference proteome</keyword>
<dbReference type="Pfam" id="PF13487">
    <property type="entry name" value="HD_5"/>
    <property type="match status" value="1"/>
</dbReference>
<proteinExistence type="predicted"/>
<dbReference type="PROSITE" id="PS51832">
    <property type="entry name" value="HD_GYP"/>
    <property type="match status" value="1"/>
</dbReference>
<name>A0A1N6I7I2_9PROT</name>
<dbReference type="EMBL" id="FSRO01000001">
    <property type="protein sequence ID" value="SIO27981.1"/>
    <property type="molecule type" value="Genomic_DNA"/>
</dbReference>
<protein>
    <submittedName>
        <fullName evidence="2">HD-GYP domain, c-di-GMP phosphodiesterase class II (Or its inactivated variant)</fullName>
    </submittedName>
</protein>
<dbReference type="GO" id="GO:0008081">
    <property type="term" value="F:phosphoric diester hydrolase activity"/>
    <property type="evidence" value="ECO:0007669"/>
    <property type="project" value="UniProtKB-ARBA"/>
</dbReference>
<evidence type="ECO:0000313" key="2">
    <source>
        <dbReference type="EMBL" id="SIO27981.1"/>
    </source>
</evidence>
<dbReference type="Proteomes" id="UP000185062">
    <property type="component" value="Unassembled WGS sequence"/>
</dbReference>
<dbReference type="STRING" id="44575.SAMN05216419_10405"/>
<dbReference type="AlphaFoldDB" id="A0A1N6I7I2"/>
<dbReference type="CDD" id="cd00077">
    <property type="entry name" value="HDc"/>
    <property type="match status" value="1"/>
</dbReference>